<dbReference type="Proteomes" id="UP000199111">
    <property type="component" value="Unassembled WGS sequence"/>
</dbReference>
<dbReference type="GeneID" id="96298573"/>
<evidence type="ECO:0000259" key="1">
    <source>
        <dbReference type="Pfam" id="PF25991"/>
    </source>
</evidence>
<evidence type="ECO:0000313" key="2">
    <source>
        <dbReference type="EMBL" id="SFJ33591.1"/>
    </source>
</evidence>
<dbReference type="RefSeq" id="WP_093887442.1">
    <property type="nucleotide sequence ID" value="NZ_FOQY01000008.1"/>
</dbReference>
<sequence length="90" mass="10000">MDITRTTVPGTGVVHHCVTRGGQRFGVLVDDADRRRLLIYDPADLDVPLQCITMEHDEADQVAEILHSRPIPDRLAALERRFAEIAGEAP</sequence>
<accession>A0A1I3QJY0</accession>
<proteinExistence type="predicted"/>
<evidence type="ECO:0000313" key="3">
    <source>
        <dbReference type="Proteomes" id="UP000199111"/>
    </source>
</evidence>
<dbReference type="InterPro" id="IPR058776">
    <property type="entry name" value="KhtT-like_N"/>
</dbReference>
<feature type="domain" description="Potassium/proton antiporter subunit KhtT-like N-terminal" evidence="1">
    <location>
        <begin position="1"/>
        <end position="69"/>
    </location>
</feature>
<dbReference type="AlphaFoldDB" id="A0A1I3QJY0"/>
<name>A0A1I3QJY0_9ACTN</name>
<organism evidence="2 3">
    <name type="scientific">Streptosporangium canum</name>
    <dbReference type="NCBI Taxonomy" id="324952"/>
    <lineage>
        <taxon>Bacteria</taxon>
        <taxon>Bacillati</taxon>
        <taxon>Actinomycetota</taxon>
        <taxon>Actinomycetes</taxon>
        <taxon>Streptosporangiales</taxon>
        <taxon>Streptosporangiaceae</taxon>
        <taxon>Streptosporangium</taxon>
    </lineage>
</organism>
<dbReference type="EMBL" id="FOQY01000008">
    <property type="protein sequence ID" value="SFJ33591.1"/>
    <property type="molecule type" value="Genomic_DNA"/>
</dbReference>
<dbReference type="Pfam" id="PF25991">
    <property type="entry name" value="KhtT_N"/>
    <property type="match status" value="1"/>
</dbReference>
<keyword evidence="3" id="KW-1185">Reference proteome</keyword>
<reference evidence="3" key="1">
    <citation type="submission" date="2016-10" db="EMBL/GenBank/DDBJ databases">
        <authorList>
            <person name="Varghese N."/>
            <person name="Submissions S."/>
        </authorList>
    </citation>
    <scope>NUCLEOTIDE SEQUENCE [LARGE SCALE GENOMIC DNA]</scope>
    <source>
        <strain evidence="3">CGMCC 4.2126</strain>
    </source>
</reference>
<gene>
    <name evidence="2" type="ORF">SAMN05216275_10839</name>
</gene>
<protein>
    <submittedName>
        <fullName evidence="2">TrkA domain protein</fullName>
    </submittedName>
</protein>